<evidence type="ECO:0000256" key="2">
    <source>
        <dbReference type="ARBA" id="ARBA00007131"/>
    </source>
</evidence>
<evidence type="ECO:0000313" key="6">
    <source>
        <dbReference type="Proteomes" id="UP000824205"/>
    </source>
</evidence>
<sequence length="337" mass="36351">MASGMTYTMTETTQLSTAEYYGRALCELGAEHEDVVALTADLAKSTKIGMFGEKFPDRFFNVGIAEQNMFGVAAGMAKNGLIPFASTFAIFTAARSLDQIHTDICYQNVPVKIIATHAGTSFGQAGSTHHALIDMACMRSLPHMTVICPCDGVETYHAVKKAYAYPGPVYIRINRGFDQIIYKNIEDCDFEVGKAKVMNEGTDITVIACGSCVYQALQAAQMADADAGIKVRVLNMHTIKPIDEEAVLSAVMDTRRIITVEDHTVMGGLGSAVADVVAKSGKACAFKTLGHQDAFSTIGLQEDLMSIAKIDANGIAEAIAEVMHQDFEADDAWDDEF</sequence>
<keyword evidence="3" id="KW-0786">Thiamine pyrophosphate</keyword>
<accession>A0A9D1RBE2</accession>
<reference evidence="5" key="2">
    <citation type="submission" date="2021-04" db="EMBL/GenBank/DDBJ databases">
        <authorList>
            <person name="Gilroy R."/>
        </authorList>
    </citation>
    <scope>NUCLEOTIDE SEQUENCE</scope>
    <source>
        <strain evidence="5">421</strain>
    </source>
</reference>
<dbReference type="InterPro" id="IPR005475">
    <property type="entry name" value="Transketolase-like_Pyr-bd"/>
</dbReference>
<dbReference type="Gene3D" id="3.40.50.970">
    <property type="match status" value="1"/>
</dbReference>
<dbReference type="InterPro" id="IPR029061">
    <property type="entry name" value="THDP-binding"/>
</dbReference>
<reference evidence="5" key="1">
    <citation type="journal article" date="2021" name="PeerJ">
        <title>Extensive microbial diversity within the chicken gut microbiome revealed by metagenomics and culture.</title>
        <authorList>
            <person name="Gilroy R."/>
            <person name="Ravi A."/>
            <person name="Getino M."/>
            <person name="Pursley I."/>
            <person name="Horton D.L."/>
            <person name="Alikhan N.F."/>
            <person name="Baker D."/>
            <person name="Gharbi K."/>
            <person name="Hall N."/>
            <person name="Watson M."/>
            <person name="Adriaenssens E.M."/>
            <person name="Foster-Nyarko E."/>
            <person name="Jarju S."/>
            <person name="Secka A."/>
            <person name="Antonio M."/>
            <person name="Oren A."/>
            <person name="Chaudhuri R.R."/>
            <person name="La Ragione R."/>
            <person name="Hildebrand F."/>
            <person name="Pallen M.J."/>
        </authorList>
    </citation>
    <scope>NUCLEOTIDE SEQUENCE</scope>
    <source>
        <strain evidence="5">421</strain>
    </source>
</reference>
<dbReference type="SUPFAM" id="SSF52518">
    <property type="entry name" value="Thiamin diphosphate-binding fold (THDP-binding)"/>
    <property type="match status" value="1"/>
</dbReference>
<dbReference type="SUPFAM" id="SSF52922">
    <property type="entry name" value="TK C-terminal domain-like"/>
    <property type="match status" value="1"/>
</dbReference>
<dbReference type="PANTHER" id="PTHR43825:SF1">
    <property type="entry name" value="TRANSKETOLASE-LIKE PYRIMIDINE-BINDING DOMAIN-CONTAINING PROTEIN"/>
    <property type="match status" value="1"/>
</dbReference>
<proteinExistence type="inferred from homology"/>
<dbReference type="InterPro" id="IPR009014">
    <property type="entry name" value="Transketo_C/PFOR_II"/>
</dbReference>
<organism evidence="5 6">
    <name type="scientific">Candidatus Eubacterium faecipullorum</name>
    <dbReference type="NCBI Taxonomy" id="2838571"/>
    <lineage>
        <taxon>Bacteria</taxon>
        <taxon>Bacillati</taxon>
        <taxon>Bacillota</taxon>
        <taxon>Clostridia</taxon>
        <taxon>Eubacteriales</taxon>
        <taxon>Eubacteriaceae</taxon>
        <taxon>Eubacterium</taxon>
    </lineage>
</organism>
<dbReference type="InterPro" id="IPR033248">
    <property type="entry name" value="Transketolase_C"/>
</dbReference>
<gene>
    <name evidence="5" type="ORF">IAA48_00785</name>
</gene>
<evidence type="ECO:0000256" key="1">
    <source>
        <dbReference type="ARBA" id="ARBA00001964"/>
    </source>
</evidence>
<name>A0A9D1RBE2_9FIRM</name>
<evidence type="ECO:0000256" key="3">
    <source>
        <dbReference type="ARBA" id="ARBA00023052"/>
    </source>
</evidence>
<evidence type="ECO:0000313" key="5">
    <source>
        <dbReference type="EMBL" id="HIW85008.1"/>
    </source>
</evidence>
<dbReference type="SMART" id="SM00861">
    <property type="entry name" value="Transket_pyr"/>
    <property type="match status" value="1"/>
</dbReference>
<dbReference type="Gene3D" id="3.40.50.920">
    <property type="match status" value="1"/>
</dbReference>
<dbReference type="CDD" id="cd07033">
    <property type="entry name" value="TPP_PYR_DXS_TK_like"/>
    <property type="match status" value="1"/>
</dbReference>
<dbReference type="Pfam" id="PF02779">
    <property type="entry name" value="Transket_pyr"/>
    <property type="match status" value="1"/>
</dbReference>
<comment type="similarity">
    <text evidence="2">Belongs to the transketolase family.</text>
</comment>
<dbReference type="EMBL" id="DXGE01000004">
    <property type="protein sequence ID" value="HIW85008.1"/>
    <property type="molecule type" value="Genomic_DNA"/>
</dbReference>
<dbReference type="FunFam" id="3.40.50.970:FF:000129">
    <property type="entry name" value="Transketolase"/>
    <property type="match status" value="1"/>
</dbReference>
<evidence type="ECO:0000259" key="4">
    <source>
        <dbReference type="SMART" id="SM00861"/>
    </source>
</evidence>
<dbReference type="Proteomes" id="UP000824205">
    <property type="component" value="Unassembled WGS sequence"/>
</dbReference>
<feature type="domain" description="Transketolase-like pyrimidine-binding" evidence="4">
    <location>
        <begin position="15"/>
        <end position="180"/>
    </location>
</feature>
<dbReference type="InterPro" id="IPR051157">
    <property type="entry name" value="PDH/Transketolase"/>
</dbReference>
<dbReference type="AlphaFoldDB" id="A0A9D1RBE2"/>
<comment type="cofactor">
    <cofactor evidence="1">
        <name>thiamine diphosphate</name>
        <dbReference type="ChEBI" id="CHEBI:58937"/>
    </cofactor>
</comment>
<protein>
    <submittedName>
        <fullName evidence="5">Transketolase family protein</fullName>
    </submittedName>
</protein>
<dbReference type="PANTHER" id="PTHR43825">
    <property type="entry name" value="PYRUVATE DEHYDROGENASE E1 COMPONENT"/>
    <property type="match status" value="1"/>
</dbReference>
<comment type="caution">
    <text evidence="5">The sequence shown here is derived from an EMBL/GenBank/DDBJ whole genome shotgun (WGS) entry which is preliminary data.</text>
</comment>
<dbReference type="Pfam" id="PF02780">
    <property type="entry name" value="Transketolase_C"/>
    <property type="match status" value="1"/>
</dbReference>